<reference evidence="2" key="1">
    <citation type="journal article" date="2006" name="PLoS Biol.">
        <title>Macronuclear genome sequence of the ciliate Tetrahymena thermophila, a model eukaryote.</title>
        <authorList>
            <person name="Eisen J.A."/>
            <person name="Coyne R.S."/>
            <person name="Wu M."/>
            <person name="Wu D."/>
            <person name="Thiagarajan M."/>
            <person name="Wortman J.R."/>
            <person name="Badger J.H."/>
            <person name="Ren Q."/>
            <person name="Amedeo P."/>
            <person name="Jones K.M."/>
            <person name="Tallon L.J."/>
            <person name="Delcher A.L."/>
            <person name="Salzberg S.L."/>
            <person name="Silva J.C."/>
            <person name="Haas B.J."/>
            <person name="Majoros W.H."/>
            <person name="Farzad M."/>
            <person name="Carlton J.M."/>
            <person name="Smith R.K. Jr."/>
            <person name="Garg J."/>
            <person name="Pearlman R.E."/>
            <person name="Karrer K.M."/>
            <person name="Sun L."/>
            <person name="Manning G."/>
            <person name="Elde N.C."/>
            <person name="Turkewitz A.P."/>
            <person name="Asai D.J."/>
            <person name="Wilkes D.E."/>
            <person name="Wang Y."/>
            <person name="Cai H."/>
            <person name="Collins K."/>
            <person name="Stewart B.A."/>
            <person name="Lee S.R."/>
            <person name="Wilamowska K."/>
            <person name="Weinberg Z."/>
            <person name="Ruzzo W.L."/>
            <person name="Wloga D."/>
            <person name="Gaertig J."/>
            <person name="Frankel J."/>
            <person name="Tsao C.-C."/>
            <person name="Gorovsky M.A."/>
            <person name="Keeling P.J."/>
            <person name="Waller R.F."/>
            <person name="Patron N.J."/>
            <person name="Cherry J.M."/>
            <person name="Stover N.A."/>
            <person name="Krieger C.J."/>
            <person name="del Toro C."/>
            <person name="Ryder H.F."/>
            <person name="Williamson S.C."/>
            <person name="Barbeau R.A."/>
            <person name="Hamilton E.P."/>
            <person name="Orias E."/>
        </authorList>
    </citation>
    <scope>NUCLEOTIDE SEQUENCE [LARGE SCALE GENOMIC DNA]</scope>
    <source>
        <strain evidence="2">SB210</strain>
    </source>
</reference>
<dbReference type="RefSeq" id="XP_001012438.3">
    <property type="nucleotide sequence ID" value="XM_001012438.3"/>
</dbReference>
<dbReference type="EMBL" id="GG662762">
    <property type="protein sequence ID" value="EAR92193.3"/>
    <property type="molecule type" value="Genomic_DNA"/>
</dbReference>
<accession>Q235K8</accession>
<name>Q235K8_TETTS</name>
<gene>
    <name evidence="1" type="ORF">TTHERM_01031160</name>
</gene>
<organism evidence="1 2">
    <name type="scientific">Tetrahymena thermophila (strain SB210)</name>
    <dbReference type="NCBI Taxonomy" id="312017"/>
    <lineage>
        <taxon>Eukaryota</taxon>
        <taxon>Sar</taxon>
        <taxon>Alveolata</taxon>
        <taxon>Ciliophora</taxon>
        <taxon>Intramacronucleata</taxon>
        <taxon>Oligohymenophorea</taxon>
        <taxon>Hymenostomatida</taxon>
        <taxon>Tetrahymenina</taxon>
        <taxon>Tetrahymenidae</taxon>
        <taxon>Tetrahymena</taxon>
    </lineage>
</organism>
<dbReference type="SUPFAM" id="SSF48371">
    <property type="entry name" value="ARM repeat"/>
    <property type="match status" value="1"/>
</dbReference>
<dbReference type="GO" id="GO:0019888">
    <property type="term" value="F:protein phosphatase regulator activity"/>
    <property type="evidence" value="ECO:0007669"/>
    <property type="project" value="InterPro"/>
</dbReference>
<dbReference type="eggNOG" id="KOG2085">
    <property type="taxonomic scope" value="Eukaryota"/>
</dbReference>
<dbReference type="KEGG" id="tet:TTHERM_01031160"/>
<dbReference type="InterPro" id="IPR002554">
    <property type="entry name" value="PP2A_B56"/>
</dbReference>
<proteinExistence type="predicted"/>
<dbReference type="GO" id="GO:0000159">
    <property type="term" value="C:protein phosphatase type 2A complex"/>
    <property type="evidence" value="ECO:0007669"/>
    <property type="project" value="InterPro"/>
</dbReference>
<dbReference type="HOGENOM" id="CLU_094408_0_0_1"/>
<evidence type="ECO:0000313" key="2">
    <source>
        <dbReference type="Proteomes" id="UP000009168"/>
    </source>
</evidence>
<dbReference type="STRING" id="312017.Q235K8"/>
<dbReference type="PANTHER" id="PTHR10257:SF3">
    <property type="entry name" value="SERINE_THREONINE-PROTEIN PHOSPHATASE 2A 56 KDA REGULATORY SUBUNIT GAMMA ISOFORM"/>
    <property type="match status" value="1"/>
</dbReference>
<dbReference type="GO" id="GO:0007165">
    <property type="term" value="P:signal transduction"/>
    <property type="evidence" value="ECO:0007669"/>
    <property type="project" value="InterPro"/>
</dbReference>
<keyword evidence="2" id="KW-1185">Reference proteome</keyword>
<dbReference type="Gene3D" id="1.25.10.10">
    <property type="entry name" value="Leucine-rich Repeat Variant"/>
    <property type="match status" value="1"/>
</dbReference>
<dbReference type="InterPro" id="IPR011989">
    <property type="entry name" value="ARM-like"/>
</dbReference>
<dbReference type="Proteomes" id="UP000009168">
    <property type="component" value="Unassembled WGS sequence"/>
</dbReference>
<dbReference type="AlphaFoldDB" id="Q235K8"/>
<protein>
    <submittedName>
        <fullName evidence="1">Protein phosphatase 2A regulatory B subunit, B56 family protein</fullName>
    </submittedName>
</protein>
<dbReference type="OrthoDB" id="10264446at2759"/>
<dbReference type="InterPro" id="IPR016024">
    <property type="entry name" value="ARM-type_fold"/>
</dbReference>
<sequence length="329" mass="39204">MDVKILMKYISKKFIHQLLELFDNNEPREREYVKNLYHRLYGKLVQKRKTFRKSISFVFQTLIHERYSFNGMPELLDILASIISGYAVPLREEHIDFFKNIFIPLHKVQTSHHYHEQLQRCSMLFLSKMPELSLDLIDALLKYWPFANSTKELMFLSELLEVIEVPEMNKIQPYVERLFKRLIKCISGPHLQIADRAMCFFENEYFLGMLRQYKSITFPLIVPVIHKIADNHWHKILQESLIALRAILRELDPQAYEKSLTYKNVPTLYLSKDVKKRAEERVKVDEKWSELYKQAKKVDPNISQKTLPYTDKNVVGDFNRLDNTNVVFN</sequence>
<dbReference type="PANTHER" id="PTHR10257">
    <property type="entry name" value="SERINE/THREONINE PROTEIN PHOSPHATASE 2A PP2A REGULATORY SUBUNIT B"/>
    <property type="match status" value="1"/>
</dbReference>
<evidence type="ECO:0000313" key="1">
    <source>
        <dbReference type="EMBL" id="EAR92193.3"/>
    </source>
</evidence>
<dbReference type="InParanoid" id="Q235K8"/>
<dbReference type="GeneID" id="7835662"/>
<dbReference type="Pfam" id="PF01603">
    <property type="entry name" value="B56"/>
    <property type="match status" value="1"/>
</dbReference>